<organism evidence="2 3">
    <name type="scientific">Algoriphagus aquaeductus</name>
    <dbReference type="NCBI Taxonomy" id="475299"/>
    <lineage>
        <taxon>Bacteria</taxon>
        <taxon>Pseudomonadati</taxon>
        <taxon>Bacteroidota</taxon>
        <taxon>Cytophagia</taxon>
        <taxon>Cytophagales</taxon>
        <taxon>Cyclobacteriaceae</taxon>
        <taxon>Algoriphagus</taxon>
    </lineage>
</organism>
<accession>A0A326S1M6</accession>
<feature type="transmembrane region" description="Helical" evidence="1">
    <location>
        <begin position="150"/>
        <end position="171"/>
    </location>
</feature>
<keyword evidence="1" id="KW-0812">Transmembrane</keyword>
<evidence type="ECO:0000313" key="2">
    <source>
        <dbReference type="EMBL" id="PZV87487.1"/>
    </source>
</evidence>
<keyword evidence="3" id="KW-1185">Reference proteome</keyword>
<comment type="caution">
    <text evidence="2">The sequence shown here is derived from an EMBL/GenBank/DDBJ whole genome shotgun (WGS) entry which is preliminary data.</text>
</comment>
<keyword evidence="1" id="KW-1133">Transmembrane helix</keyword>
<keyword evidence="1" id="KW-0472">Membrane</keyword>
<feature type="transmembrane region" description="Helical" evidence="1">
    <location>
        <begin position="26"/>
        <end position="44"/>
    </location>
</feature>
<feature type="transmembrane region" description="Helical" evidence="1">
    <location>
        <begin position="110"/>
        <end position="130"/>
    </location>
</feature>
<dbReference type="Proteomes" id="UP000248917">
    <property type="component" value="Unassembled WGS sequence"/>
</dbReference>
<gene>
    <name evidence="2" type="ORF">CLV31_101364</name>
</gene>
<feature type="transmembrane region" description="Helical" evidence="1">
    <location>
        <begin position="85"/>
        <end position="103"/>
    </location>
</feature>
<reference evidence="2 3" key="1">
    <citation type="submission" date="2018-06" db="EMBL/GenBank/DDBJ databases">
        <title>Genomic Encyclopedia of Archaeal and Bacterial Type Strains, Phase II (KMG-II): from individual species to whole genera.</title>
        <authorList>
            <person name="Goeker M."/>
        </authorList>
    </citation>
    <scope>NUCLEOTIDE SEQUENCE [LARGE SCALE GENOMIC DNA]</scope>
    <source>
        <strain evidence="2 3">T4</strain>
    </source>
</reference>
<proteinExistence type="predicted"/>
<dbReference type="EMBL" id="QKTX01000001">
    <property type="protein sequence ID" value="PZV87487.1"/>
    <property type="molecule type" value="Genomic_DNA"/>
</dbReference>
<evidence type="ECO:0000313" key="3">
    <source>
        <dbReference type="Proteomes" id="UP000248917"/>
    </source>
</evidence>
<sequence length="185" mass="21529">MVGFVFSSKFLTMNTLFEFLSKGKNLFLLALIFIGFNLLLTHFMPKEYALDLKFAYTVEEAYLSLGHLDQGQRDLYRLGVWSLDMPYMLVYTLFFMGVLSRIWNSWKYSWLPIAISLMDFFENILILRILKIYPSQDVTLVRFASFFSTSKWLLVGVLLVFGVVGLGYWLVQRGYSQANSTEARL</sequence>
<protein>
    <submittedName>
        <fullName evidence="2">Uncharacterized protein</fullName>
    </submittedName>
</protein>
<evidence type="ECO:0000256" key="1">
    <source>
        <dbReference type="SAM" id="Phobius"/>
    </source>
</evidence>
<dbReference type="AlphaFoldDB" id="A0A326S1M6"/>
<name>A0A326S1M6_9BACT</name>